<keyword evidence="8 11" id="KW-1133">Transmembrane helix</keyword>
<keyword evidence="3 10" id="KW-0813">Transport</keyword>
<dbReference type="AlphaFoldDB" id="A0AAU7E858"/>
<name>A0AAU7E858_9BACT</name>
<evidence type="ECO:0000313" key="12">
    <source>
        <dbReference type="EMBL" id="XBJ29386.1"/>
    </source>
</evidence>
<evidence type="ECO:0000256" key="6">
    <source>
        <dbReference type="ARBA" id="ARBA00022692"/>
    </source>
</evidence>
<keyword evidence="9 11" id="KW-0472">Membrane</keyword>
<dbReference type="PANTHER" id="PTHR30558:SF12">
    <property type="entry name" value="BIOPOLYMER TRANSPORT PROTEIN EXBD"/>
    <property type="match status" value="1"/>
</dbReference>
<keyword evidence="4" id="KW-1003">Cell membrane</keyword>
<evidence type="ECO:0000256" key="1">
    <source>
        <dbReference type="ARBA" id="ARBA00004249"/>
    </source>
</evidence>
<dbReference type="GO" id="GO:0005886">
    <property type="term" value="C:plasma membrane"/>
    <property type="evidence" value="ECO:0007669"/>
    <property type="project" value="UniProtKB-SubCell"/>
</dbReference>
<sequence>MHFFDEKPELNITPLVDIMLVLLAILMVTAPSITYEEKINLPQGSQQNSSNVKLKSLVISINEKREILINDKKFTFIAFADNLALLKPQFNTEEVVFIRADKNLKYDDVMFVLKNVKNLGFNKVALQTE</sequence>
<dbReference type="InterPro" id="IPR003400">
    <property type="entry name" value="ExbD"/>
</dbReference>
<evidence type="ECO:0000256" key="7">
    <source>
        <dbReference type="ARBA" id="ARBA00022927"/>
    </source>
</evidence>
<keyword evidence="5" id="KW-0997">Cell inner membrane</keyword>
<organism evidence="12">
    <name type="scientific">Campylobacter sp. CCS1377</name>
    <dbReference type="NCBI Taxonomy" id="3158229"/>
    <lineage>
        <taxon>Bacteria</taxon>
        <taxon>Pseudomonadati</taxon>
        <taxon>Campylobacterota</taxon>
        <taxon>Epsilonproteobacteria</taxon>
        <taxon>Campylobacterales</taxon>
        <taxon>Campylobacteraceae</taxon>
        <taxon>Campylobacter</taxon>
    </lineage>
</organism>
<accession>A0AAU7E858</accession>
<dbReference type="GO" id="GO:0015031">
    <property type="term" value="P:protein transport"/>
    <property type="evidence" value="ECO:0007669"/>
    <property type="project" value="UniProtKB-KW"/>
</dbReference>
<proteinExistence type="inferred from homology"/>
<protein>
    <submittedName>
        <fullName evidence="12">ExbD/TolR family protein</fullName>
    </submittedName>
</protein>
<dbReference type="EMBL" id="CP155620">
    <property type="protein sequence ID" value="XBJ29386.1"/>
    <property type="molecule type" value="Genomic_DNA"/>
</dbReference>
<keyword evidence="7 10" id="KW-0653">Protein transport</keyword>
<dbReference type="PANTHER" id="PTHR30558">
    <property type="entry name" value="EXBD MEMBRANE COMPONENT OF PMF-DRIVEN MACROMOLECULE IMPORT SYSTEM"/>
    <property type="match status" value="1"/>
</dbReference>
<evidence type="ECO:0000256" key="10">
    <source>
        <dbReference type="RuleBase" id="RU003879"/>
    </source>
</evidence>
<reference evidence="12" key="1">
    <citation type="submission" date="2024-05" db="EMBL/GenBank/DDBJ databases">
        <title>Campylobacter coli isolated from environmental waters in Slovenia.</title>
        <authorList>
            <person name="Zautner A.E."/>
            <person name="Bunk B."/>
            <person name="Riedel T."/>
            <person name="Sproeer C."/>
        </authorList>
    </citation>
    <scope>NUCLEOTIDE SEQUENCE</scope>
    <source>
        <strain evidence="12">CCS1377</strain>
    </source>
</reference>
<dbReference type="RefSeq" id="WP_134238295.1">
    <property type="nucleotide sequence ID" value="NZ_CP155620.1"/>
</dbReference>
<evidence type="ECO:0000256" key="5">
    <source>
        <dbReference type="ARBA" id="ARBA00022519"/>
    </source>
</evidence>
<dbReference type="GO" id="GO:0022857">
    <property type="term" value="F:transmembrane transporter activity"/>
    <property type="evidence" value="ECO:0007669"/>
    <property type="project" value="InterPro"/>
</dbReference>
<comment type="similarity">
    <text evidence="2 10">Belongs to the ExbD/TolR family.</text>
</comment>
<evidence type="ECO:0000256" key="9">
    <source>
        <dbReference type="ARBA" id="ARBA00023136"/>
    </source>
</evidence>
<evidence type="ECO:0000256" key="8">
    <source>
        <dbReference type="ARBA" id="ARBA00022989"/>
    </source>
</evidence>
<dbReference type="Gene3D" id="3.30.420.270">
    <property type="match status" value="1"/>
</dbReference>
<dbReference type="Pfam" id="PF02472">
    <property type="entry name" value="ExbD"/>
    <property type="match status" value="1"/>
</dbReference>
<evidence type="ECO:0000256" key="2">
    <source>
        <dbReference type="ARBA" id="ARBA00005811"/>
    </source>
</evidence>
<evidence type="ECO:0000256" key="11">
    <source>
        <dbReference type="SAM" id="Phobius"/>
    </source>
</evidence>
<feature type="transmembrane region" description="Helical" evidence="11">
    <location>
        <begin position="12"/>
        <end position="33"/>
    </location>
</feature>
<keyword evidence="6 10" id="KW-0812">Transmembrane</keyword>
<comment type="subcellular location">
    <subcellularLocation>
        <location evidence="1">Cell inner membrane</location>
        <topology evidence="1">Single-pass type II membrane protein</topology>
    </subcellularLocation>
    <subcellularLocation>
        <location evidence="10">Cell membrane</location>
        <topology evidence="10">Single-pass type II membrane protein</topology>
    </subcellularLocation>
</comment>
<evidence type="ECO:0000256" key="3">
    <source>
        <dbReference type="ARBA" id="ARBA00022448"/>
    </source>
</evidence>
<evidence type="ECO:0000256" key="4">
    <source>
        <dbReference type="ARBA" id="ARBA00022475"/>
    </source>
</evidence>
<gene>
    <name evidence="12" type="ORF">AAH949_00675</name>
</gene>